<dbReference type="PATRIC" id="fig|512763.3.peg.4777"/>
<protein>
    <submittedName>
        <fullName evidence="2">Uncharacterized protein</fullName>
    </submittedName>
</protein>
<keyword evidence="2" id="KW-0614">Plasmid</keyword>
<feature type="transmembrane region" description="Helical" evidence="1">
    <location>
        <begin position="99"/>
        <end position="118"/>
    </location>
</feature>
<name>A0A0P0CD99_9BACT</name>
<organism evidence="2 3">
    <name type="scientific">Rufibacter tibetensis</name>
    <dbReference type="NCBI Taxonomy" id="512763"/>
    <lineage>
        <taxon>Bacteria</taxon>
        <taxon>Pseudomonadati</taxon>
        <taxon>Bacteroidota</taxon>
        <taxon>Cytophagia</taxon>
        <taxon>Cytophagales</taxon>
        <taxon>Hymenobacteraceae</taxon>
        <taxon>Rufibacter</taxon>
    </lineage>
</organism>
<reference evidence="2 3" key="1">
    <citation type="submission" date="2015-08" db="EMBL/GenBank/DDBJ databases">
        <title>Complete genome sequence of Rufibacter tibetensis strain 1351t, a radiation-resistant bacterium from tibet plateau.</title>
        <authorList>
            <person name="Dai J."/>
        </authorList>
    </citation>
    <scope>NUCLEOTIDE SEQUENCE [LARGE SCALE GENOMIC DNA]</scope>
    <source>
        <strain evidence="2 3">1351</strain>
        <plasmid evidence="2 3">1</plasmid>
    </source>
</reference>
<sequence length="127" mass="14097">MNKFYPIQLWLTTIVFVAPLTMILAGLVNEEWNMGLEVLPLFIMFGLIFSLPSLLVCFAAYKILTVKISSPILIKILLNLIMVGAVLITFALISGSLAFRLSIIYSASIVIASLFYSVKIKEKHSSL</sequence>
<dbReference type="EMBL" id="CP012644">
    <property type="protein sequence ID" value="ALJ01675.1"/>
    <property type="molecule type" value="Genomic_DNA"/>
</dbReference>
<keyword evidence="1" id="KW-0472">Membrane</keyword>
<keyword evidence="1" id="KW-1133">Transmembrane helix</keyword>
<feature type="transmembrane region" description="Helical" evidence="1">
    <location>
        <begin position="39"/>
        <end position="61"/>
    </location>
</feature>
<keyword evidence="3" id="KW-1185">Reference proteome</keyword>
<accession>A0A0P0CD99</accession>
<dbReference type="AlphaFoldDB" id="A0A0P0CD99"/>
<gene>
    <name evidence="2" type="ORF">DC20_21720</name>
</gene>
<keyword evidence="1" id="KW-0812">Transmembrane</keyword>
<evidence type="ECO:0000313" key="3">
    <source>
        <dbReference type="Proteomes" id="UP000061382"/>
    </source>
</evidence>
<evidence type="ECO:0000256" key="1">
    <source>
        <dbReference type="SAM" id="Phobius"/>
    </source>
</evidence>
<feature type="transmembrane region" description="Helical" evidence="1">
    <location>
        <begin position="7"/>
        <end position="27"/>
    </location>
</feature>
<dbReference type="Proteomes" id="UP000061382">
    <property type="component" value="Plasmid 1"/>
</dbReference>
<proteinExistence type="predicted"/>
<geneLocation type="plasmid" evidence="2 3">
    <name>1</name>
</geneLocation>
<evidence type="ECO:0000313" key="2">
    <source>
        <dbReference type="EMBL" id="ALJ01675.1"/>
    </source>
</evidence>
<feature type="transmembrane region" description="Helical" evidence="1">
    <location>
        <begin position="73"/>
        <end position="93"/>
    </location>
</feature>
<dbReference type="KEGG" id="rti:DC20_21720"/>